<comment type="caution">
    <text evidence="3">The sequence shown here is derived from an EMBL/GenBank/DDBJ whole genome shotgun (WGS) entry which is preliminary data.</text>
</comment>
<evidence type="ECO:0000313" key="3">
    <source>
        <dbReference type="EMBL" id="PLW75832.1"/>
    </source>
</evidence>
<dbReference type="AlphaFoldDB" id="A0A2N5XMW6"/>
<feature type="domain" description="Prepilin type IV endopeptidase peptidase" evidence="2">
    <location>
        <begin position="12"/>
        <end position="115"/>
    </location>
</feature>
<keyword evidence="4" id="KW-1185">Reference proteome</keyword>
<dbReference type="InterPro" id="IPR000045">
    <property type="entry name" value="Prepilin_IV_endopep_pep"/>
</dbReference>
<organism evidence="3 4">
    <name type="scientific">Cohaesibacter celericrescens</name>
    <dbReference type="NCBI Taxonomy" id="2067669"/>
    <lineage>
        <taxon>Bacteria</taxon>
        <taxon>Pseudomonadati</taxon>
        <taxon>Pseudomonadota</taxon>
        <taxon>Alphaproteobacteria</taxon>
        <taxon>Hyphomicrobiales</taxon>
        <taxon>Cohaesibacteraceae</taxon>
    </lineage>
</organism>
<dbReference type="Pfam" id="PF01478">
    <property type="entry name" value="Peptidase_A24"/>
    <property type="match status" value="1"/>
</dbReference>
<dbReference type="Proteomes" id="UP000234881">
    <property type="component" value="Unassembled WGS sequence"/>
</dbReference>
<gene>
    <name evidence="3" type="ORF">C0081_17160</name>
</gene>
<sequence length="173" mass="19242">MDTLFAWALLLFAPLVFAYAGSSDLFSMRISNRLALIFLLPFPLFAYGIGLTWLEGLSHLGVGLVTLAVYYFFWARGWIGGGDAKFAAVAVIWMGPELSLLFFALSSIYGALMAVFFMSFRANMLPVFIMKMDWAWRLHSVKRIPYGVALSIAGLQLYAASDWMQTGIQLALS</sequence>
<evidence type="ECO:0000259" key="2">
    <source>
        <dbReference type="Pfam" id="PF01478"/>
    </source>
</evidence>
<accession>A0A2N5XMW6</accession>
<dbReference type="GO" id="GO:0004190">
    <property type="term" value="F:aspartic-type endopeptidase activity"/>
    <property type="evidence" value="ECO:0007669"/>
    <property type="project" value="InterPro"/>
</dbReference>
<dbReference type="RefSeq" id="WP_101535073.1">
    <property type="nucleotide sequence ID" value="NZ_PKUQ01000042.1"/>
</dbReference>
<evidence type="ECO:0000313" key="4">
    <source>
        <dbReference type="Proteomes" id="UP000234881"/>
    </source>
</evidence>
<keyword evidence="1" id="KW-1133">Transmembrane helix</keyword>
<dbReference type="GO" id="GO:0016020">
    <property type="term" value="C:membrane"/>
    <property type="evidence" value="ECO:0007669"/>
    <property type="project" value="InterPro"/>
</dbReference>
<reference evidence="3 4" key="1">
    <citation type="submission" date="2018-01" db="EMBL/GenBank/DDBJ databases">
        <title>The draft genome sequence of Cohaesibacter sp. H1304.</title>
        <authorList>
            <person name="Wang N.-N."/>
            <person name="Du Z.-J."/>
        </authorList>
    </citation>
    <scope>NUCLEOTIDE SEQUENCE [LARGE SCALE GENOMIC DNA]</scope>
    <source>
        <strain evidence="3 4">H1304</strain>
    </source>
</reference>
<proteinExistence type="predicted"/>
<name>A0A2N5XMW6_9HYPH</name>
<dbReference type="Gene3D" id="1.20.120.1220">
    <property type="match status" value="1"/>
</dbReference>
<feature type="transmembrane region" description="Helical" evidence="1">
    <location>
        <begin position="61"/>
        <end position="79"/>
    </location>
</feature>
<feature type="transmembrane region" description="Helical" evidence="1">
    <location>
        <begin position="99"/>
        <end position="122"/>
    </location>
</feature>
<keyword evidence="1" id="KW-0472">Membrane</keyword>
<feature type="transmembrane region" description="Helical" evidence="1">
    <location>
        <begin position="34"/>
        <end position="54"/>
    </location>
</feature>
<dbReference type="EMBL" id="PKUQ01000042">
    <property type="protein sequence ID" value="PLW75832.1"/>
    <property type="molecule type" value="Genomic_DNA"/>
</dbReference>
<keyword evidence="1" id="KW-0812">Transmembrane</keyword>
<evidence type="ECO:0000256" key="1">
    <source>
        <dbReference type="SAM" id="Phobius"/>
    </source>
</evidence>
<dbReference type="OrthoDB" id="5329005at2"/>
<protein>
    <submittedName>
        <fullName evidence="3">Peptidase</fullName>
    </submittedName>
</protein>